<dbReference type="InterPro" id="IPR008979">
    <property type="entry name" value="Galactose-bd-like_sf"/>
</dbReference>
<dbReference type="InterPro" id="IPR011333">
    <property type="entry name" value="SKP1/BTB/POZ_sf"/>
</dbReference>
<keyword evidence="3" id="KW-1185">Reference proteome</keyword>
<reference evidence="2" key="1">
    <citation type="submission" date="2016-10" db="EMBL/GenBank/DDBJ databases">
        <authorList>
            <person name="Benchimol M."/>
            <person name="Almeida L.G."/>
            <person name="Vasconcelos A.T."/>
            <person name="Perreira-Neves A."/>
            <person name="Rosa I.A."/>
            <person name="Tasca T."/>
            <person name="Bogo M.R."/>
            <person name="de Souza W."/>
        </authorList>
    </citation>
    <scope>NUCLEOTIDE SEQUENCE [LARGE SCALE GENOMIC DNA]</scope>
    <source>
        <strain evidence="2">K</strain>
    </source>
</reference>
<evidence type="ECO:0000259" key="1">
    <source>
        <dbReference type="PROSITE" id="PS50022"/>
    </source>
</evidence>
<gene>
    <name evidence="2" type="ORF">TRFO_14205</name>
</gene>
<evidence type="ECO:0000313" key="2">
    <source>
        <dbReference type="EMBL" id="OHT15300.1"/>
    </source>
</evidence>
<dbReference type="RefSeq" id="XP_068368436.1">
    <property type="nucleotide sequence ID" value="XM_068497673.1"/>
</dbReference>
<dbReference type="VEuPathDB" id="TrichDB:TRFO_14205"/>
<dbReference type="GeneID" id="94832377"/>
<feature type="domain" description="F5/8 type C" evidence="1">
    <location>
        <begin position="272"/>
        <end position="422"/>
    </location>
</feature>
<dbReference type="EMBL" id="MLAK01000239">
    <property type="protein sequence ID" value="OHT15300.1"/>
    <property type="molecule type" value="Genomic_DNA"/>
</dbReference>
<organism evidence="2 3">
    <name type="scientific">Tritrichomonas foetus</name>
    <dbReference type="NCBI Taxonomy" id="1144522"/>
    <lineage>
        <taxon>Eukaryota</taxon>
        <taxon>Metamonada</taxon>
        <taxon>Parabasalia</taxon>
        <taxon>Tritrichomonadida</taxon>
        <taxon>Tritrichomonadidae</taxon>
        <taxon>Tritrichomonas</taxon>
    </lineage>
</organism>
<accession>A0A1J4L038</accession>
<comment type="caution">
    <text evidence="2">The sequence shown here is derived from an EMBL/GenBank/DDBJ whole genome shotgun (WGS) entry which is preliminary data.</text>
</comment>
<sequence>MSFALSHESFKELDFNSYPRDFTFIVGDKTFPCNRLIADFISPNVRKMHRSDITLDHYIVQNQKEIKPAYFKNIISLGEGNSIIPTDKNIKQISYFLKKLGNKEFSLFLKLRTDVTLNIDNCIETILLKEEIDESITSEISFIASNLYEIDDFSLKKLNVDLLTEILSNDSLCVKSEEWLFDFIFSRYCEDPKFGSLFEFVDFRFLSTSKFKDFIHSFRYDCLNSGIINAFMKRMSCDIVKPLITTKRYKMSESEHDFNDHNQLDGIIKYLTDKSGGNVAKNKTINITCSSVFSPSQEYSPENVVDLDTNSYFFSNCGPNQWICLDFKERKIIPKKYTLKSIVMGSNNHQPRNWVVEVSGDGTNWMEVDRREGNSVLNNKNVIGTFNINVHKKCRFIRFRLSGKTSYNTDYFVIAGIEVFGTIFER</sequence>
<proteinExistence type="predicted"/>
<evidence type="ECO:0000313" key="3">
    <source>
        <dbReference type="Proteomes" id="UP000179807"/>
    </source>
</evidence>
<dbReference type="InterPro" id="IPR000421">
    <property type="entry name" value="FA58C"/>
</dbReference>
<dbReference type="Pfam" id="PF00754">
    <property type="entry name" value="F5_F8_type_C"/>
    <property type="match status" value="1"/>
</dbReference>
<dbReference type="SUPFAM" id="SSF54695">
    <property type="entry name" value="POZ domain"/>
    <property type="match status" value="1"/>
</dbReference>
<dbReference type="PROSITE" id="PS50022">
    <property type="entry name" value="FA58C_3"/>
    <property type="match status" value="1"/>
</dbReference>
<dbReference type="OrthoDB" id="6359816at2759"/>
<name>A0A1J4L038_9EUKA</name>
<protein>
    <recommendedName>
        <fullName evidence="1">F5/8 type C domain-containing protein</fullName>
    </recommendedName>
</protein>
<dbReference type="SUPFAM" id="SSF49785">
    <property type="entry name" value="Galactose-binding domain-like"/>
    <property type="match status" value="1"/>
</dbReference>
<dbReference type="AlphaFoldDB" id="A0A1J4L038"/>
<dbReference type="Proteomes" id="UP000179807">
    <property type="component" value="Unassembled WGS sequence"/>
</dbReference>
<dbReference type="Gene3D" id="2.60.120.260">
    <property type="entry name" value="Galactose-binding domain-like"/>
    <property type="match status" value="1"/>
</dbReference>